<dbReference type="SUPFAM" id="SSF53335">
    <property type="entry name" value="S-adenosyl-L-methionine-dependent methyltransferases"/>
    <property type="match status" value="1"/>
</dbReference>
<evidence type="ECO:0000313" key="5">
    <source>
        <dbReference type="Proteomes" id="UP000537989"/>
    </source>
</evidence>
<dbReference type="PANTHER" id="PTHR13393">
    <property type="entry name" value="SAM-DEPENDENT METHYLTRANSFERASE"/>
    <property type="match status" value="1"/>
</dbReference>
<dbReference type="GO" id="GO:0070475">
    <property type="term" value="P:rRNA base methylation"/>
    <property type="evidence" value="ECO:0007669"/>
    <property type="project" value="TreeGrafter"/>
</dbReference>
<keyword evidence="5" id="KW-1185">Reference proteome</keyword>
<gene>
    <name evidence="4" type="ORF">FAUST_2852</name>
</gene>
<evidence type="ECO:0000256" key="1">
    <source>
        <dbReference type="ARBA" id="ARBA00022603"/>
    </source>
</evidence>
<dbReference type="PANTHER" id="PTHR13393:SF0">
    <property type="entry name" value="RNA N6-ADENOSINE-METHYLTRANSFERASE METTL16"/>
    <property type="match status" value="1"/>
</dbReference>
<dbReference type="Gene3D" id="3.40.50.150">
    <property type="entry name" value="Vaccinia Virus protein VP39"/>
    <property type="match status" value="1"/>
</dbReference>
<dbReference type="Pfam" id="PF05971">
    <property type="entry name" value="Methyltransf_10"/>
    <property type="match status" value="1"/>
</dbReference>
<feature type="compositionally biased region" description="Polar residues" evidence="3">
    <location>
        <begin position="21"/>
        <end position="30"/>
    </location>
</feature>
<keyword evidence="2" id="KW-0808">Transferase</keyword>
<organism evidence="4 5">
    <name type="scientific">Fusarium austroamericanum</name>
    <dbReference type="NCBI Taxonomy" id="282268"/>
    <lineage>
        <taxon>Eukaryota</taxon>
        <taxon>Fungi</taxon>
        <taxon>Dikarya</taxon>
        <taxon>Ascomycota</taxon>
        <taxon>Pezizomycotina</taxon>
        <taxon>Sordariomycetes</taxon>
        <taxon>Hypocreomycetidae</taxon>
        <taxon>Hypocreales</taxon>
        <taxon>Nectriaceae</taxon>
        <taxon>Fusarium</taxon>
    </lineage>
</organism>
<dbReference type="InterPro" id="IPR010286">
    <property type="entry name" value="METTL16/RlmF"/>
</dbReference>
<evidence type="ECO:0000256" key="2">
    <source>
        <dbReference type="ARBA" id="ARBA00022679"/>
    </source>
</evidence>
<dbReference type="Proteomes" id="UP000537989">
    <property type="component" value="Unassembled WGS sequence"/>
</dbReference>
<dbReference type="AlphaFoldDB" id="A0AAN6C657"/>
<evidence type="ECO:0000256" key="3">
    <source>
        <dbReference type="SAM" id="MobiDB-lite"/>
    </source>
</evidence>
<proteinExistence type="predicted"/>
<keyword evidence="1" id="KW-0489">Methyltransferase</keyword>
<dbReference type="EMBL" id="JAAMOD010000059">
    <property type="protein sequence ID" value="KAF5243496.1"/>
    <property type="molecule type" value="Genomic_DNA"/>
</dbReference>
<sequence length="435" mass="50075">MGEKRRASQDLPNYRLPVDNGDTNQPTATTSTLIGPAQDDVARDRHYAELYAKAPDFQQLALQDTDFARLWNQHKSDFFNDPECVTNRHNYILWLKRLLDTSTYEKHAQDVVGLDIERNWSFIATDIDSKSLEYARKNVTLNNLDQRIKVIDRKWTDNLIPLDELHVPRIAFTMSNPPFYKSEQELVESAKKKSQAPFTACTGAKVEMITTGGEVAFVDRILNESLVLRDRVQWYTSMFGFQSSLVRFVDKLKENNICNYAVTEFVQGSQTRRWAIAWSFGSMRPSQDVARGTKNSLSKNALPDITEETVVDLPFHGSISNFADQFRAELGKLELLSWEWDAERLEGTGRAAGRVWARAWRRKKQRADEEDARSESTKCVFAFRVSIRFDKDFMSVSCRWLEGHDPVTFDSFRGHVKKTVKSIFVRSVSEMHTSN</sequence>
<reference evidence="4 5" key="1">
    <citation type="submission" date="2020-02" db="EMBL/GenBank/DDBJ databases">
        <title>Identification and distribution of gene clusters putatively required for synthesis of sphingolipid metabolism inhibitors in phylogenetically diverse species of the filamentous fungus Fusarium.</title>
        <authorList>
            <person name="Kim H.-S."/>
            <person name="Busman M."/>
            <person name="Brown D.W."/>
            <person name="Divon H."/>
            <person name="Uhlig S."/>
            <person name="Proctor R.H."/>
        </authorList>
    </citation>
    <scope>NUCLEOTIDE SEQUENCE [LARGE SCALE GENOMIC DNA]</scope>
    <source>
        <strain evidence="4 5">NRRL 2903</strain>
    </source>
</reference>
<accession>A0AAN6C657</accession>
<comment type="caution">
    <text evidence="4">The sequence shown here is derived from an EMBL/GenBank/DDBJ whole genome shotgun (WGS) entry which is preliminary data.</text>
</comment>
<dbReference type="GO" id="GO:0005634">
    <property type="term" value="C:nucleus"/>
    <property type="evidence" value="ECO:0007669"/>
    <property type="project" value="TreeGrafter"/>
</dbReference>
<dbReference type="InterPro" id="IPR029063">
    <property type="entry name" value="SAM-dependent_MTases_sf"/>
</dbReference>
<dbReference type="GO" id="GO:0008168">
    <property type="term" value="F:methyltransferase activity"/>
    <property type="evidence" value="ECO:0007669"/>
    <property type="project" value="UniProtKB-KW"/>
</dbReference>
<protein>
    <submittedName>
        <fullName evidence="4">Uncharacterized protein</fullName>
    </submittedName>
</protein>
<name>A0AAN6C657_FUSAU</name>
<feature type="region of interest" description="Disordered" evidence="3">
    <location>
        <begin position="1"/>
        <end position="30"/>
    </location>
</feature>
<evidence type="ECO:0000313" key="4">
    <source>
        <dbReference type="EMBL" id="KAF5243496.1"/>
    </source>
</evidence>